<dbReference type="RefSeq" id="XP_030995436.1">
    <property type="nucleotide sequence ID" value="XM_031140504.1"/>
</dbReference>
<dbReference type="InterPro" id="IPR004045">
    <property type="entry name" value="Glutathione_S-Trfase_N"/>
</dbReference>
<reference evidence="4 5" key="1">
    <citation type="submission" date="2019-06" db="EMBL/GenBank/DDBJ databases">
        <title>Draft genome sequence of the filamentous fungus Phialemoniopsis curvata isolated from diesel fuel.</title>
        <authorList>
            <person name="Varaljay V.A."/>
            <person name="Lyon W.J."/>
            <person name="Crouch A.L."/>
            <person name="Drake C.E."/>
            <person name="Hollomon J.M."/>
            <person name="Nadeau L.J."/>
            <person name="Nunn H.S."/>
            <person name="Stevenson B.S."/>
            <person name="Bojanowski C.L."/>
            <person name="Crookes-Goodson W.J."/>
        </authorList>
    </citation>
    <scope>NUCLEOTIDE SEQUENCE [LARGE SCALE GENOMIC DNA]</scope>
    <source>
        <strain evidence="4 5">D216</strain>
    </source>
</reference>
<comment type="similarity">
    <text evidence="1">Belongs to the GST superfamily.</text>
</comment>
<dbReference type="InterPro" id="IPR036282">
    <property type="entry name" value="Glutathione-S-Trfase_C_sf"/>
</dbReference>
<feature type="domain" description="GST C-terminal" evidence="3">
    <location>
        <begin position="98"/>
        <end position="236"/>
    </location>
</feature>
<dbReference type="PROSITE" id="PS50404">
    <property type="entry name" value="GST_NTER"/>
    <property type="match status" value="1"/>
</dbReference>
<dbReference type="CDD" id="cd00570">
    <property type="entry name" value="GST_N_family"/>
    <property type="match status" value="1"/>
</dbReference>
<dbReference type="GeneID" id="41973375"/>
<comment type="caution">
    <text evidence="4">The sequence shown here is derived from an EMBL/GenBank/DDBJ whole genome shotgun (WGS) entry which is preliminary data.</text>
</comment>
<evidence type="ECO:0000259" key="2">
    <source>
        <dbReference type="PROSITE" id="PS50404"/>
    </source>
</evidence>
<keyword evidence="5" id="KW-1185">Reference proteome</keyword>
<accession>A0A507ASF5</accession>
<dbReference type="SFLD" id="SFLDS00019">
    <property type="entry name" value="Glutathione_Transferase_(cytos"/>
    <property type="match status" value="1"/>
</dbReference>
<dbReference type="PROSITE" id="PS51354">
    <property type="entry name" value="GLUTAREDOXIN_2"/>
    <property type="match status" value="1"/>
</dbReference>
<dbReference type="InterPro" id="IPR050983">
    <property type="entry name" value="GST_Omega/HSP26"/>
</dbReference>
<dbReference type="AlphaFoldDB" id="A0A507ASF5"/>
<dbReference type="SUPFAM" id="SSF47616">
    <property type="entry name" value="GST C-terminal domain-like"/>
    <property type="match status" value="1"/>
</dbReference>
<dbReference type="OrthoDB" id="202840at2759"/>
<proteinExistence type="inferred from homology"/>
<dbReference type="SUPFAM" id="SSF52833">
    <property type="entry name" value="Thioredoxin-like"/>
    <property type="match status" value="1"/>
</dbReference>
<dbReference type="PANTHER" id="PTHR43968">
    <property type="match status" value="1"/>
</dbReference>
<dbReference type="InterPro" id="IPR040079">
    <property type="entry name" value="Glutathione_S-Trfase"/>
</dbReference>
<evidence type="ECO:0008006" key="6">
    <source>
        <dbReference type="Google" id="ProtNLM"/>
    </source>
</evidence>
<feature type="domain" description="GST N-terminal" evidence="2">
    <location>
        <begin position="7"/>
        <end position="86"/>
    </location>
</feature>
<dbReference type="PANTHER" id="PTHR43968:SF8">
    <property type="entry name" value="S-TRANSFERASE, PUTATIVE (AFU_ORTHOLOGUE AFUA_2G00590)-RELATED"/>
    <property type="match status" value="1"/>
</dbReference>
<dbReference type="InterPro" id="IPR010987">
    <property type="entry name" value="Glutathione-S-Trfase_C-like"/>
</dbReference>
<dbReference type="Pfam" id="PF13409">
    <property type="entry name" value="GST_N_2"/>
    <property type="match status" value="1"/>
</dbReference>
<dbReference type="InParanoid" id="A0A507ASF5"/>
<dbReference type="Proteomes" id="UP000319257">
    <property type="component" value="Unassembled WGS sequence"/>
</dbReference>
<protein>
    <recommendedName>
        <fullName evidence="6">Glutathione transferase</fullName>
    </recommendedName>
</protein>
<evidence type="ECO:0000259" key="3">
    <source>
        <dbReference type="PROSITE" id="PS50405"/>
    </source>
</evidence>
<name>A0A507ASF5_9PEZI</name>
<dbReference type="PROSITE" id="PS50405">
    <property type="entry name" value="GST_CTER"/>
    <property type="match status" value="1"/>
</dbReference>
<evidence type="ECO:0000313" key="4">
    <source>
        <dbReference type="EMBL" id="TPX13725.1"/>
    </source>
</evidence>
<dbReference type="GO" id="GO:0005737">
    <property type="term" value="C:cytoplasm"/>
    <property type="evidence" value="ECO:0007669"/>
    <property type="project" value="TreeGrafter"/>
</dbReference>
<organism evidence="4 5">
    <name type="scientific">Thyridium curvatum</name>
    <dbReference type="NCBI Taxonomy" id="1093900"/>
    <lineage>
        <taxon>Eukaryota</taxon>
        <taxon>Fungi</taxon>
        <taxon>Dikarya</taxon>
        <taxon>Ascomycota</taxon>
        <taxon>Pezizomycotina</taxon>
        <taxon>Sordariomycetes</taxon>
        <taxon>Sordariomycetidae</taxon>
        <taxon>Thyridiales</taxon>
        <taxon>Thyridiaceae</taxon>
        <taxon>Thyridium</taxon>
    </lineage>
</organism>
<dbReference type="Gene3D" id="1.20.1050.10">
    <property type="match status" value="1"/>
</dbReference>
<dbReference type="Gene3D" id="3.40.30.10">
    <property type="entry name" value="Glutaredoxin"/>
    <property type="match status" value="1"/>
</dbReference>
<dbReference type="InterPro" id="IPR036249">
    <property type="entry name" value="Thioredoxin-like_sf"/>
</dbReference>
<evidence type="ECO:0000256" key="1">
    <source>
        <dbReference type="ARBA" id="ARBA00007409"/>
    </source>
</evidence>
<dbReference type="EMBL" id="SKBQ01000032">
    <property type="protein sequence ID" value="TPX13725.1"/>
    <property type="molecule type" value="Genomic_DNA"/>
</dbReference>
<gene>
    <name evidence="4" type="ORF">E0L32_005928</name>
</gene>
<dbReference type="STRING" id="1093900.A0A507ASF5"/>
<dbReference type="SFLD" id="SFLDG00358">
    <property type="entry name" value="Main_(cytGST)"/>
    <property type="match status" value="1"/>
</dbReference>
<evidence type="ECO:0000313" key="5">
    <source>
        <dbReference type="Proteomes" id="UP000319257"/>
    </source>
</evidence>
<sequence length="239" mass="25729">MASNGEAKIILYTNHRCPWAHRAHIALAELKLPFEEVIIPLDRPRDPWYLEVNPRGLVPSLSYDGEIITESAVVSQFLADAHPSSSSRLLPASDAPGGALRRARVAFFVDAYMTKVHAVVAQLLSARSDEQAEAVAQAAVAAVAKEVEPLLRDARPFFGGSEELTLAEVLTGSFIVRLLAVGGAGVYPESLLAGLKEKAPNSYRWAEAVAAHPSVTNIFDPELTVEVAKSRLARARGQA</sequence>